<feature type="compositionally biased region" description="Polar residues" evidence="1">
    <location>
        <begin position="1"/>
        <end position="12"/>
    </location>
</feature>
<comment type="caution">
    <text evidence="2">The sequence shown here is derived from an EMBL/GenBank/DDBJ whole genome shotgun (WGS) entry which is preliminary data.</text>
</comment>
<feature type="non-terminal residue" evidence="2">
    <location>
        <position position="1"/>
    </location>
</feature>
<dbReference type="AlphaFoldDB" id="A0A7J7P3X7"/>
<feature type="non-terminal residue" evidence="2">
    <location>
        <position position="72"/>
    </location>
</feature>
<organism evidence="2 3">
    <name type="scientific">Kingdonia uniflora</name>
    <dbReference type="NCBI Taxonomy" id="39325"/>
    <lineage>
        <taxon>Eukaryota</taxon>
        <taxon>Viridiplantae</taxon>
        <taxon>Streptophyta</taxon>
        <taxon>Embryophyta</taxon>
        <taxon>Tracheophyta</taxon>
        <taxon>Spermatophyta</taxon>
        <taxon>Magnoliopsida</taxon>
        <taxon>Ranunculales</taxon>
        <taxon>Circaeasteraceae</taxon>
        <taxon>Kingdonia</taxon>
    </lineage>
</organism>
<evidence type="ECO:0000313" key="3">
    <source>
        <dbReference type="Proteomes" id="UP000541444"/>
    </source>
</evidence>
<proteinExistence type="predicted"/>
<feature type="region of interest" description="Disordered" evidence="1">
    <location>
        <begin position="1"/>
        <end position="20"/>
    </location>
</feature>
<evidence type="ECO:0000256" key="1">
    <source>
        <dbReference type="SAM" id="MobiDB-lite"/>
    </source>
</evidence>
<sequence length="72" mass="7805">NQSIHHPNQSIHPLNPNPEIKYTPWEGVAVSGKGDDESLHAVAPRSSLSIHGPKSAIRRGNYGPKSSEREGI</sequence>
<evidence type="ECO:0000313" key="2">
    <source>
        <dbReference type="EMBL" id="KAF6174023.1"/>
    </source>
</evidence>
<accession>A0A7J7P3X7</accession>
<gene>
    <name evidence="2" type="ORF">GIB67_039974</name>
</gene>
<name>A0A7J7P3X7_9MAGN</name>
<protein>
    <submittedName>
        <fullName evidence="2">Uncharacterized protein</fullName>
    </submittedName>
</protein>
<reference evidence="2 3" key="1">
    <citation type="journal article" date="2020" name="IScience">
        <title>Genome Sequencing of the Endangered Kingdonia uniflora (Circaeasteraceae, Ranunculales) Reveals Potential Mechanisms of Evolutionary Specialization.</title>
        <authorList>
            <person name="Sun Y."/>
            <person name="Deng T."/>
            <person name="Zhang A."/>
            <person name="Moore M.J."/>
            <person name="Landis J.B."/>
            <person name="Lin N."/>
            <person name="Zhang H."/>
            <person name="Zhang X."/>
            <person name="Huang J."/>
            <person name="Zhang X."/>
            <person name="Sun H."/>
            <person name="Wang H."/>
        </authorList>
    </citation>
    <scope>NUCLEOTIDE SEQUENCE [LARGE SCALE GENOMIC DNA]</scope>
    <source>
        <strain evidence="2">TB1705</strain>
        <tissue evidence="2">Leaf</tissue>
    </source>
</reference>
<keyword evidence="3" id="KW-1185">Reference proteome</keyword>
<feature type="region of interest" description="Disordered" evidence="1">
    <location>
        <begin position="32"/>
        <end position="72"/>
    </location>
</feature>
<dbReference type="EMBL" id="JACGCM010000309">
    <property type="protein sequence ID" value="KAF6174023.1"/>
    <property type="molecule type" value="Genomic_DNA"/>
</dbReference>
<dbReference type="Proteomes" id="UP000541444">
    <property type="component" value="Unassembled WGS sequence"/>
</dbReference>